<feature type="region of interest" description="Disordered" evidence="9">
    <location>
        <begin position="390"/>
        <end position="422"/>
    </location>
</feature>
<organism evidence="10 11">
    <name type="scientific">Tieghemostelium lacteum</name>
    <name type="common">Slime mold</name>
    <name type="synonym">Dictyostelium lacteum</name>
    <dbReference type="NCBI Taxonomy" id="361077"/>
    <lineage>
        <taxon>Eukaryota</taxon>
        <taxon>Amoebozoa</taxon>
        <taxon>Evosea</taxon>
        <taxon>Eumycetozoa</taxon>
        <taxon>Dictyostelia</taxon>
        <taxon>Dictyosteliales</taxon>
        <taxon>Raperosteliaceae</taxon>
        <taxon>Tieghemostelium</taxon>
    </lineage>
</organism>
<keyword evidence="3" id="KW-0805">Transcription regulation</keyword>
<evidence type="ECO:0000256" key="5">
    <source>
        <dbReference type="ARBA" id="ARBA00023163"/>
    </source>
</evidence>
<dbReference type="Pfam" id="PF00022">
    <property type="entry name" value="Actin"/>
    <property type="match status" value="2"/>
</dbReference>
<evidence type="ECO:0000256" key="4">
    <source>
        <dbReference type="ARBA" id="ARBA00023054"/>
    </source>
</evidence>
<evidence type="ECO:0000256" key="2">
    <source>
        <dbReference type="ARBA" id="ARBA00022763"/>
    </source>
</evidence>
<evidence type="ECO:0000256" key="6">
    <source>
        <dbReference type="ARBA" id="ARBA00023242"/>
    </source>
</evidence>
<dbReference type="AlphaFoldDB" id="A0A151ZDX9"/>
<dbReference type="Proteomes" id="UP000076078">
    <property type="component" value="Unassembled WGS sequence"/>
</dbReference>
<gene>
    <name evidence="10" type="ORF">DLAC_06989</name>
</gene>
<proteinExistence type="inferred from homology"/>
<protein>
    <submittedName>
        <fullName evidence="10">Actin related protein 5</fullName>
    </submittedName>
</protein>
<dbReference type="SUPFAM" id="SSF53067">
    <property type="entry name" value="Actin-like ATPase domain"/>
    <property type="match status" value="2"/>
</dbReference>
<dbReference type="Gene3D" id="3.90.640.10">
    <property type="entry name" value="Actin, Chain A, domain 4"/>
    <property type="match status" value="1"/>
</dbReference>
<dbReference type="SMART" id="SM00268">
    <property type="entry name" value="ACTIN"/>
    <property type="match status" value="1"/>
</dbReference>
<evidence type="ECO:0000256" key="7">
    <source>
        <dbReference type="RuleBase" id="RU000487"/>
    </source>
</evidence>
<dbReference type="Gene3D" id="3.30.420.40">
    <property type="match status" value="3"/>
</dbReference>
<dbReference type="GO" id="GO:0006974">
    <property type="term" value="P:DNA damage response"/>
    <property type="evidence" value="ECO:0007669"/>
    <property type="project" value="UniProtKB-KW"/>
</dbReference>
<dbReference type="GO" id="GO:0005856">
    <property type="term" value="C:cytoskeleton"/>
    <property type="evidence" value="ECO:0007669"/>
    <property type="project" value="UniProtKB-ARBA"/>
</dbReference>
<evidence type="ECO:0000313" key="11">
    <source>
        <dbReference type="Proteomes" id="UP000076078"/>
    </source>
</evidence>
<evidence type="ECO:0000256" key="3">
    <source>
        <dbReference type="ARBA" id="ARBA00023015"/>
    </source>
</evidence>
<keyword evidence="11" id="KW-1185">Reference proteome</keyword>
<evidence type="ECO:0000313" key="10">
    <source>
        <dbReference type="EMBL" id="KYQ92147.1"/>
    </source>
</evidence>
<dbReference type="GO" id="GO:0016192">
    <property type="term" value="P:vesicle-mediated transport"/>
    <property type="evidence" value="ECO:0007669"/>
    <property type="project" value="UniProtKB-ARBA"/>
</dbReference>
<comment type="subcellular location">
    <subcellularLocation>
        <location evidence="1">Nucleus</location>
    </subcellularLocation>
</comment>
<dbReference type="FunFam" id="3.30.420.40:FF:000058">
    <property type="entry name" value="Putative actin-related protein 5"/>
    <property type="match status" value="1"/>
</dbReference>
<sequence length="672" mass="78125">MSIYQYKEVQSPVDDEIFTGYKDAQYCSSKVPIIIDNGSYQCRAGFSIDSNPRLIFRSLVGKLTAKSPAIVGNSLKESDNKLIIKSPFDSNILVHPPSQESIFDYIFYRLGIDRAIENPLLITEPTSNPSYCRKYMTELVFECYNAPSVAYGIDSLFSFYSNRNQFENKGENALVIGSGHMTTHIYNVQNHKIHHNLTKRINVGGGIESDYLKRSLFLKYPKHRSFFTPNYINQLKEEHCYQSKESYSQELKDYLSDENNKKIDIIQLPFQEVDWVKLEEDKQRKLEQRKKLGEKLKEKAEQKRKDKKSELEDKLQSLETIWQLKTSGLQEEFEQTLKSEGIPSEKDLTRQMSELKEKLSGKKKEVIEKTEQEEYPLLLVPDSELNQEQLAEKKKQKVQKSMKDGKMVAKRKREEEKEKEVQQAKQEEDAYIKDPEVYINSLLEKRKKVLEKREIRLKTKTKVVRRDAGLRTLTTKGDEELDQQEEEFENAQLANLEKLLNKFEPSWNLTYGNGMDVDVVEGEYETAQDYQLRLGVERIKVPEILYQPKAIIGLDQMGLMETIQLVISQIQSLQGVKMRDQICRNIFITGGNSNIKNFKERLHYEITQICQPDTHINIVKQLNSSLDAWLGARQWALDNQSHWASVSVSKAEYQEKGFDYLKSHFASNISKF</sequence>
<keyword evidence="5" id="KW-0804">Transcription</keyword>
<evidence type="ECO:0000256" key="9">
    <source>
        <dbReference type="SAM" id="MobiDB-lite"/>
    </source>
</evidence>
<reference evidence="10 11" key="1">
    <citation type="submission" date="2015-12" db="EMBL/GenBank/DDBJ databases">
        <title>Dictyostelia acquired genes for synthesis and detection of signals that induce cell-type specialization by lateral gene transfer from prokaryotes.</title>
        <authorList>
            <person name="Gloeckner G."/>
            <person name="Schaap P."/>
        </authorList>
    </citation>
    <scope>NUCLEOTIDE SEQUENCE [LARGE SCALE GENOMIC DNA]</scope>
    <source>
        <strain evidence="10 11">TK</strain>
    </source>
</reference>
<dbReference type="InterPro" id="IPR043129">
    <property type="entry name" value="ATPase_NBD"/>
</dbReference>
<name>A0A151ZDX9_TIELA</name>
<dbReference type="InParanoid" id="A0A151ZDX9"/>
<feature type="coiled-coil region" evidence="8">
    <location>
        <begin position="282"/>
        <end position="321"/>
    </location>
</feature>
<dbReference type="STRING" id="361077.A0A151ZDX9"/>
<feature type="coiled-coil region" evidence="8">
    <location>
        <begin position="345"/>
        <end position="372"/>
    </location>
</feature>
<keyword evidence="4 8" id="KW-0175">Coiled coil</keyword>
<comment type="caution">
    <text evidence="10">The sequence shown here is derived from an EMBL/GenBank/DDBJ whole genome shotgun (WGS) entry which is preliminary data.</text>
</comment>
<dbReference type="FunFam" id="3.30.420.40:FF:000122">
    <property type="entry name" value="ARP5 actin-related protein 5 homolog"/>
    <property type="match status" value="1"/>
</dbReference>
<dbReference type="OrthoDB" id="7340501at2759"/>
<dbReference type="EMBL" id="LODT01000031">
    <property type="protein sequence ID" value="KYQ92147.1"/>
    <property type="molecule type" value="Genomic_DNA"/>
</dbReference>
<dbReference type="InterPro" id="IPR004000">
    <property type="entry name" value="Actin"/>
</dbReference>
<comment type="similarity">
    <text evidence="7">Belongs to the actin family.</text>
</comment>
<feature type="compositionally biased region" description="Basic and acidic residues" evidence="9">
    <location>
        <begin position="401"/>
        <end position="422"/>
    </location>
</feature>
<keyword evidence="2" id="KW-0227">DNA damage</keyword>
<dbReference type="GO" id="GO:0005634">
    <property type="term" value="C:nucleus"/>
    <property type="evidence" value="ECO:0007669"/>
    <property type="project" value="UniProtKB-SubCell"/>
</dbReference>
<dbReference type="FunCoup" id="A0A151ZDX9">
    <property type="interactions" value="315"/>
</dbReference>
<evidence type="ECO:0000256" key="1">
    <source>
        <dbReference type="ARBA" id="ARBA00004123"/>
    </source>
</evidence>
<dbReference type="PANTHER" id="PTHR11937">
    <property type="entry name" value="ACTIN"/>
    <property type="match status" value="1"/>
</dbReference>
<evidence type="ECO:0000256" key="8">
    <source>
        <dbReference type="SAM" id="Coils"/>
    </source>
</evidence>
<dbReference type="CDD" id="cd10211">
    <property type="entry name" value="ASKHA_NBD_Arp5"/>
    <property type="match status" value="1"/>
</dbReference>
<accession>A0A151ZDX9</accession>
<keyword evidence="6" id="KW-0539">Nucleus</keyword>
<dbReference type="OMA" id="YPFTEHV"/>